<evidence type="ECO:0000313" key="2">
    <source>
        <dbReference type="EMBL" id="CAK1547968.1"/>
    </source>
</evidence>
<sequence>MILLYFGGRNKSNKEQFFTIAKAELRRNCVDVQPACVAGSVNEKGVQKGLQEWRQSPSNRDSYGQPDLGSGLGKGLADISPFDLTEQWQTGSWRV</sequence>
<proteinExistence type="predicted"/>
<dbReference type="AlphaFoldDB" id="A0AAV1JF26"/>
<dbReference type="Proteomes" id="UP001497472">
    <property type="component" value="Unassembled WGS sequence"/>
</dbReference>
<keyword evidence="3" id="KW-1185">Reference proteome</keyword>
<evidence type="ECO:0000256" key="1">
    <source>
        <dbReference type="SAM" id="MobiDB-lite"/>
    </source>
</evidence>
<organism evidence="2 3">
    <name type="scientific">Leptosia nina</name>
    <dbReference type="NCBI Taxonomy" id="320188"/>
    <lineage>
        <taxon>Eukaryota</taxon>
        <taxon>Metazoa</taxon>
        <taxon>Ecdysozoa</taxon>
        <taxon>Arthropoda</taxon>
        <taxon>Hexapoda</taxon>
        <taxon>Insecta</taxon>
        <taxon>Pterygota</taxon>
        <taxon>Neoptera</taxon>
        <taxon>Endopterygota</taxon>
        <taxon>Lepidoptera</taxon>
        <taxon>Glossata</taxon>
        <taxon>Ditrysia</taxon>
        <taxon>Papilionoidea</taxon>
        <taxon>Pieridae</taxon>
        <taxon>Pierinae</taxon>
        <taxon>Leptosia</taxon>
    </lineage>
</organism>
<dbReference type="EMBL" id="CAVLEF010000010">
    <property type="protein sequence ID" value="CAK1547968.1"/>
    <property type="molecule type" value="Genomic_DNA"/>
</dbReference>
<reference evidence="2 3" key="1">
    <citation type="submission" date="2023-11" db="EMBL/GenBank/DDBJ databases">
        <authorList>
            <person name="Okamura Y."/>
        </authorList>
    </citation>
    <scope>NUCLEOTIDE SEQUENCE [LARGE SCALE GENOMIC DNA]</scope>
</reference>
<protein>
    <submittedName>
        <fullName evidence="2">Uncharacterized protein</fullName>
    </submittedName>
</protein>
<feature type="region of interest" description="Disordered" evidence="1">
    <location>
        <begin position="48"/>
        <end position="74"/>
    </location>
</feature>
<evidence type="ECO:0000313" key="3">
    <source>
        <dbReference type="Proteomes" id="UP001497472"/>
    </source>
</evidence>
<comment type="caution">
    <text evidence="2">The sequence shown here is derived from an EMBL/GenBank/DDBJ whole genome shotgun (WGS) entry which is preliminary data.</text>
</comment>
<name>A0AAV1JF26_9NEOP</name>
<gene>
    <name evidence="2" type="ORF">LNINA_LOCUS7403</name>
</gene>
<feature type="compositionally biased region" description="Polar residues" evidence="1">
    <location>
        <begin position="53"/>
        <end position="62"/>
    </location>
</feature>
<accession>A0AAV1JF26</accession>